<dbReference type="PANTHER" id="PTHR23150">
    <property type="entry name" value="SULFATASE MODIFYING FACTOR 1, 2"/>
    <property type="match status" value="1"/>
</dbReference>
<dbReference type="AlphaFoldDB" id="A0A7W6AHJ0"/>
<feature type="domain" description="Sulfatase-modifying factor enzyme-like" evidence="1">
    <location>
        <begin position="18"/>
        <end position="319"/>
    </location>
</feature>
<evidence type="ECO:0000313" key="3">
    <source>
        <dbReference type="EMBL" id="MBB3902848.1"/>
    </source>
</evidence>
<gene>
    <name evidence="2" type="ORF">GCM10007884_17590</name>
    <name evidence="3" type="ORF">GGR33_002350</name>
</gene>
<evidence type="ECO:0000313" key="2">
    <source>
        <dbReference type="EMBL" id="GLS43774.1"/>
    </source>
</evidence>
<reference evidence="2" key="4">
    <citation type="submission" date="2023-01" db="EMBL/GenBank/DDBJ databases">
        <title>Draft genome sequence of Methylobacterium brachythecii strain NBRC 107710.</title>
        <authorList>
            <person name="Sun Q."/>
            <person name="Mori K."/>
        </authorList>
    </citation>
    <scope>NUCLEOTIDE SEQUENCE</scope>
    <source>
        <strain evidence="2">NBRC 107710</strain>
    </source>
</reference>
<dbReference type="Proteomes" id="UP000517759">
    <property type="component" value="Unassembled WGS sequence"/>
</dbReference>
<proteinExistence type="predicted"/>
<reference evidence="5" key="2">
    <citation type="journal article" date="2019" name="Int. J. Syst. Evol. Microbiol.">
        <title>The Global Catalogue of Microorganisms (GCM) 10K type strain sequencing project: providing services to taxonomists for standard genome sequencing and annotation.</title>
        <authorList>
            <consortium name="The Broad Institute Genomics Platform"/>
            <consortium name="The Broad Institute Genome Sequencing Center for Infectious Disease"/>
            <person name="Wu L."/>
            <person name="Ma J."/>
        </authorList>
    </citation>
    <scope>NUCLEOTIDE SEQUENCE [LARGE SCALE GENOMIC DNA]</scope>
    <source>
        <strain evidence="5">NBRC 107710</strain>
    </source>
</reference>
<keyword evidence="5" id="KW-1185">Reference proteome</keyword>
<dbReference type="InterPro" id="IPR042095">
    <property type="entry name" value="SUMF_sf"/>
</dbReference>
<sequence length="329" mass="36665">MVTAPVLDRPVLPAEPDSDMVLIRGGTFRMGSDQHYPEEAPVHRVSIDGFWIDRAPVTNRQFRAFVEATGHVTFAEIAPDAEDYPGALPHMLRAGSLVFAPPTHPVDLGDFSQWWSFRFGATWRKPYGPGSTIKGLDDHPVVHVAYRDAEAYARWAGKCLPTEAEWEFAARGGLADAEYAWGDDFMPGGRQMANTWVGTFPHENLSPRAYKRTTPIGSFPPNGYGLVDMIGNTWEWTSDWYAPRHEADAAKACCIPMNPRGAREDASFDPGQPQIRIPRKVIKGGSHLCAPSYCRRYRPAARHAEAVDTSTSHVGFRCVSRQRGVRDER</sequence>
<dbReference type="SUPFAM" id="SSF56436">
    <property type="entry name" value="C-type lectin-like"/>
    <property type="match status" value="1"/>
</dbReference>
<dbReference type="EMBL" id="JACIDN010000004">
    <property type="protein sequence ID" value="MBB3902848.1"/>
    <property type="molecule type" value="Genomic_DNA"/>
</dbReference>
<evidence type="ECO:0000313" key="5">
    <source>
        <dbReference type="Proteomes" id="UP001156881"/>
    </source>
</evidence>
<dbReference type="EMBL" id="BSPG01000007">
    <property type="protein sequence ID" value="GLS43774.1"/>
    <property type="molecule type" value="Genomic_DNA"/>
</dbReference>
<name>A0A7W6AHJ0_9HYPH</name>
<accession>A0A7W6AHJ0</accession>
<reference evidence="3 4" key="3">
    <citation type="submission" date="2020-08" db="EMBL/GenBank/DDBJ databases">
        <title>Genomic Encyclopedia of Type Strains, Phase IV (KMG-IV): sequencing the most valuable type-strain genomes for metagenomic binning, comparative biology and taxonomic classification.</title>
        <authorList>
            <person name="Goeker M."/>
        </authorList>
    </citation>
    <scope>NUCLEOTIDE SEQUENCE [LARGE SCALE GENOMIC DNA]</scope>
    <source>
        <strain evidence="3 4">DSM 24105</strain>
    </source>
</reference>
<organism evidence="3 4">
    <name type="scientific">Methylobacterium brachythecii</name>
    <dbReference type="NCBI Taxonomy" id="1176177"/>
    <lineage>
        <taxon>Bacteria</taxon>
        <taxon>Pseudomonadati</taxon>
        <taxon>Pseudomonadota</taxon>
        <taxon>Alphaproteobacteria</taxon>
        <taxon>Hyphomicrobiales</taxon>
        <taxon>Methylobacteriaceae</taxon>
        <taxon>Methylobacterium</taxon>
    </lineage>
</organism>
<dbReference type="RefSeq" id="WP_246413043.1">
    <property type="nucleotide sequence ID" value="NZ_BSPG01000007.1"/>
</dbReference>
<dbReference type="Pfam" id="PF03781">
    <property type="entry name" value="FGE-sulfatase"/>
    <property type="match status" value="1"/>
</dbReference>
<reference evidence="2" key="1">
    <citation type="journal article" date="2014" name="Int. J. Syst. Evol. Microbiol.">
        <title>Complete genome of a new Firmicutes species belonging to the dominant human colonic microbiota ('Ruminococcus bicirculans') reveals two chromosomes and a selective capacity to utilize plant glucans.</title>
        <authorList>
            <consortium name="NISC Comparative Sequencing Program"/>
            <person name="Wegmann U."/>
            <person name="Louis P."/>
            <person name="Goesmann A."/>
            <person name="Henrissat B."/>
            <person name="Duncan S.H."/>
            <person name="Flint H.J."/>
        </authorList>
    </citation>
    <scope>NUCLEOTIDE SEQUENCE</scope>
    <source>
        <strain evidence="2">NBRC 107710</strain>
    </source>
</reference>
<dbReference type="Gene3D" id="3.90.1580.10">
    <property type="entry name" value="paralog of FGE (formylglycine-generating enzyme)"/>
    <property type="match status" value="1"/>
</dbReference>
<evidence type="ECO:0000313" key="4">
    <source>
        <dbReference type="Proteomes" id="UP000517759"/>
    </source>
</evidence>
<dbReference type="Proteomes" id="UP001156881">
    <property type="component" value="Unassembled WGS sequence"/>
</dbReference>
<evidence type="ECO:0000259" key="1">
    <source>
        <dbReference type="Pfam" id="PF03781"/>
    </source>
</evidence>
<dbReference type="InterPro" id="IPR005532">
    <property type="entry name" value="SUMF_dom"/>
</dbReference>
<protein>
    <submittedName>
        <fullName evidence="3">Formylglycine-generating enzyme required for sulfatase activity</fullName>
    </submittedName>
</protein>
<dbReference type="InterPro" id="IPR016187">
    <property type="entry name" value="CTDL_fold"/>
</dbReference>
<dbReference type="GO" id="GO:0120147">
    <property type="term" value="F:formylglycine-generating oxidase activity"/>
    <property type="evidence" value="ECO:0007669"/>
    <property type="project" value="TreeGrafter"/>
</dbReference>
<dbReference type="PANTHER" id="PTHR23150:SF19">
    <property type="entry name" value="FORMYLGLYCINE-GENERATING ENZYME"/>
    <property type="match status" value="1"/>
</dbReference>
<dbReference type="InterPro" id="IPR051043">
    <property type="entry name" value="Sulfatase_Mod_Factor_Kinase"/>
</dbReference>
<comment type="caution">
    <text evidence="3">The sequence shown here is derived from an EMBL/GenBank/DDBJ whole genome shotgun (WGS) entry which is preliminary data.</text>
</comment>